<sequence>MNETQQKKIMSSIFGIMMVSGHLNDQFKMAKELKAIHYLLKVQENLSEQESDNCLYYFFKEYAQGCKQPISDSYIRNNMIPIIKNFDSMDLTAGASLLLAAKTNL</sequence>
<accession>A0A412GD87</accession>
<protein>
    <submittedName>
        <fullName evidence="1">Uncharacterized protein</fullName>
    </submittedName>
</protein>
<comment type="caution">
    <text evidence="1">The sequence shown here is derived from an EMBL/GenBank/DDBJ whole genome shotgun (WGS) entry which is preliminary data.</text>
</comment>
<dbReference type="EMBL" id="QRUU01000063">
    <property type="protein sequence ID" value="RGR92795.1"/>
    <property type="molecule type" value="Genomic_DNA"/>
</dbReference>
<keyword evidence="2" id="KW-1185">Reference proteome</keyword>
<proteinExistence type="predicted"/>
<dbReference type="AlphaFoldDB" id="A0A412GD87"/>
<dbReference type="RefSeq" id="WP_118485066.1">
    <property type="nucleotide sequence ID" value="NZ_JBBNMT010000016.1"/>
</dbReference>
<organism evidence="1 2">
    <name type="scientific">Phocaeicola coprocola</name>
    <dbReference type="NCBI Taxonomy" id="310298"/>
    <lineage>
        <taxon>Bacteria</taxon>
        <taxon>Pseudomonadati</taxon>
        <taxon>Bacteroidota</taxon>
        <taxon>Bacteroidia</taxon>
        <taxon>Bacteroidales</taxon>
        <taxon>Bacteroidaceae</taxon>
        <taxon>Phocaeicola</taxon>
    </lineage>
</organism>
<evidence type="ECO:0000313" key="1">
    <source>
        <dbReference type="EMBL" id="RGR92795.1"/>
    </source>
</evidence>
<reference evidence="1 2" key="1">
    <citation type="submission" date="2018-08" db="EMBL/GenBank/DDBJ databases">
        <title>A genome reference for cultivated species of the human gut microbiota.</title>
        <authorList>
            <person name="Zou Y."/>
            <person name="Xue W."/>
            <person name="Luo G."/>
        </authorList>
    </citation>
    <scope>NUCLEOTIDE SEQUENCE [LARGE SCALE GENOMIC DNA]</scope>
    <source>
        <strain evidence="1 2">AF24-2</strain>
    </source>
</reference>
<gene>
    <name evidence="1" type="ORF">DWY20_12200</name>
</gene>
<evidence type="ECO:0000313" key="2">
    <source>
        <dbReference type="Proteomes" id="UP000285864"/>
    </source>
</evidence>
<dbReference type="Proteomes" id="UP000285864">
    <property type="component" value="Unassembled WGS sequence"/>
</dbReference>
<name>A0A412GD87_9BACT</name>